<evidence type="ECO:0000256" key="3">
    <source>
        <dbReference type="ARBA" id="ARBA00022842"/>
    </source>
</evidence>
<accession>D4N770</accession>
<dbReference type="EMBL" id="GU059108">
    <property type="protein sequence ID" value="ACY24556.1"/>
    <property type="molecule type" value="Genomic_DNA"/>
</dbReference>
<dbReference type="InterPro" id="IPR023214">
    <property type="entry name" value="HAD_sf"/>
</dbReference>
<dbReference type="SFLD" id="SFLDG01140">
    <property type="entry name" value="C2.B:_Phosphomannomutase_and_P"/>
    <property type="match status" value="1"/>
</dbReference>
<keyword evidence="1" id="KW-0479">Metal-binding</keyword>
<dbReference type="GO" id="GO:0051479">
    <property type="term" value="P:mannosylglycerate biosynthetic process"/>
    <property type="evidence" value="ECO:0007669"/>
    <property type="project" value="InterPro"/>
</dbReference>
<dbReference type="AlphaFoldDB" id="D4N770"/>
<reference evidence="4" key="1">
    <citation type="journal article" date="2010" name="Environ. Microbiol.">
        <title>Homologues of nitrite reductases in ammonia-oxidizing archaea: diversity and genomic context.</title>
        <authorList>
            <person name="Bartossek R."/>
            <person name="Nicol G.W."/>
            <person name="Lanzen A."/>
            <person name="Klenk H.P."/>
            <person name="Schleper C."/>
        </authorList>
    </citation>
    <scope>NUCLEOTIDE SEQUENCE</scope>
</reference>
<protein>
    <submittedName>
        <fullName evidence="4">Mannosyl-3-phosphoglycerate phosphatase</fullName>
    </submittedName>
</protein>
<dbReference type="InterPro" id="IPR036412">
    <property type="entry name" value="HAD-like_sf"/>
</dbReference>
<dbReference type="Gene3D" id="3.30.980.20">
    <property type="entry name" value="Putative mannosyl-3-phosphoglycerate phosphatase, domain 2"/>
    <property type="match status" value="1"/>
</dbReference>
<dbReference type="GO" id="GO:0050531">
    <property type="term" value="F:mannosyl-3-phosphoglycerate phosphatase activity"/>
    <property type="evidence" value="ECO:0007669"/>
    <property type="project" value="InterPro"/>
</dbReference>
<evidence type="ECO:0000313" key="4">
    <source>
        <dbReference type="EMBL" id="ACY24556.1"/>
    </source>
</evidence>
<dbReference type="SUPFAM" id="SSF56784">
    <property type="entry name" value="HAD-like"/>
    <property type="match status" value="1"/>
</dbReference>
<dbReference type="InterPro" id="IPR006381">
    <property type="entry name" value="HAD-SF-IIB-MPGP"/>
</dbReference>
<dbReference type="PANTHER" id="PTHR10000:SF8">
    <property type="entry name" value="HAD SUPERFAMILY HYDROLASE-LIKE, TYPE 3"/>
    <property type="match status" value="1"/>
</dbReference>
<evidence type="ECO:0000256" key="2">
    <source>
        <dbReference type="ARBA" id="ARBA00022801"/>
    </source>
</evidence>
<dbReference type="NCBIfam" id="TIGR01484">
    <property type="entry name" value="HAD-SF-IIB"/>
    <property type="match status" value="1"/>
</dbReference>
<evidence type="ECO:0000256" key="1">
    <source>
        <dbReference type="ARBA" id="ARBA00022723"/>
    </source>
</evidence>
<dbReference type="NCBIfam" id="TIGR01486">
    <property type="entry name" value="HAD-SF-IIB-MPGP"/>
    <property type="match status" value="1"/>
</dbReference>
<dbReference type="PANTHER" id="PTHR10000">
    <property type="entry name" value="PHOSPHOSERINE PHOSPHATASE"/>
    <property type="match status" value="1"/>
</dbReference>
<organism evidence="4">
    <name type="scientific">uncultured crenarchaeote 76h13</name>
    <dbReference type="NCBI Taxonomy" id="684059"/>
    <lineage>
        <taxon>Archaea</taxon>
        <taxon>Thermoproteota</taxon>
        <taxon>environmental samples</taxon>
    </lineage>
</organism>
<keyword evidence="2" id="KW-0378">Hydrolase</keyword>
<dbReference type="GO" id="GO:0000287">
    <property type="term" value="F:magnesium ion binding"/>
    <property type="evidence" value="ECO:0007669"/>
    <property type="project" value="TreeGrafter"/>
</dbReference>
<sequence length="297" mass="33873">MNSRTIHLARLRLFIKKAYTSLVYTMKKVIFTDIDGTLLDSRSPDMSKVKELIGVTQQNGIHLIFCSSKTEQEQNKIKSQVYLPEPYIVENGAAIIIPVNYFKNTNLTYSKISQNSYIIETGGSAIKIRSLLKKIKDHYPIDFKGVSDLTVSELSNITKLSQDYARRMMERKYSETVVQIDTKKFTDFTNIIEKEGLKIIPGNQYFDITLGNDKGTAVKILIDAFRKEFTDNVIFFGIGDSKNDESMLSLVDFPMLVQKFDGSWEDLKFDKLNMINGVGPKGWEIALDLVLKYQDTP</sequence>
<name>D4N770_9CREN</name>
<dbReference type="SFLD" id="SFLDG01142">
    <property type="entry name" value="C2.B.2:_Mannosyl-3-phosphoglyc"/>
    <property type="match status" value="1"/>
</dbReference>
<dbReference type="GO" id="GO:0005829">
    <property type="term" value="C:cytosol"/>
    <property type="evidence" value="ECO:0007669"/>
    <property type="project" value="TreeGrafter"/>
</dbReference>
<keyword evidence="3" id="KW-0460">Magnesium</keyword>
<gene>
    <name evidence="4" type="ORF">76h13orf22</name>
</gene>
<dbReference type="Pfam" id="PF08282">
    <property type="entry name" value="Hydrolase_3"/>
    <property type="match status" value="1"/>
</dbReference>
<dbReference type="Gene3D" id="3.40.50.1000">
    <property type="entry name" value="HAD superfamily/HAD-like"/>
    <property type="match status" value="1"/>
</dbReference>
<dbReference type="InterPro" id="IPR006379">
    <property type="entry name" value="HAD-SF_hydro_IIB"/>
</dbReference>
<dbReference type="SFLD" id="SFLDS00003">
    <property type="entry name" value="Haloacid_Dehalogenase"/>
    <property type="match status" value="1"/>
</dbReference>
<proteinExistence type="predicted"/>